<evidence type="ECO:0000256" key="7">
    <source>
        <dbReference type="ARBA" id="ARBA00022927"/>
    </source>
</evidence>
<keyword evidence="6 11" id="KW-0812">Transmembrane</keyword>
<dbReference type="SMART" id="SM01323">
    <property type="entry name" value="YajC"/>
    <property type="match status" value="1"/>
</dbReference>
<keyword evidence="7" id="KW-0653">Protein transport</keyword>
<evidence type="ECO:0000256" key="3">
    <source>
        <dbReference type="ARBA" id="ARBA00014962"/>
    </source>
</evidence>
<keyword evidence="8 11" id="KW-1133">Transmembrane helix</keyword>
<dbReference type="NCBIfam" id="TIGR00739">
    <property type="entry name" value="yajC"/>
    <property type="match status" value="1"/>
</dbReference>
<keyword evidence="10 11" id="KW-0472">Membrane</keyword>
<accession>A0A656HM22</accession>
<keyword evidence="13" id="KW-1185">Reference proteome</keyword>
<keyword evidence="5" id="KW-1003">Cell membrane</keyword>
<evidence type="ECO:0000256" key="11">
    <source>
        <dbReference type="SAM" id="Phobius"/>
    </source>
</evidence>
<dbReference type="PRINTS" id="PR01853">
    <property type="entry name" value="YAJCTRNLCASE"/>
</dbReference>
<evidence type="ECO:0000256" key="10">
    <source>
        <dbReference type="ARBA" id="ARBA00023136"/>
    </source>
</evidence>
<dbReference type="InterPro" id="IPR003849">
    <property type="entry name" value="Preprotein_translocase_YajC"/>
</dbReference>
<dbReference type="GO" id="GO:0015031">
    <property type="term" value="P:protein transport"/>
    <property type="evidence" value="ECO:0007669"/>
    <property type="project" value="UniProtKB-KW"/>
</dbReference>
<evidence type="ECO:0000313" key="13">
    <source>
        <dbReference type="Proteomes" id="UP000005317"/>
    </source>
</evidence>
<evidence type="ECO:0000256" key="6">
    <source>
        <dbReference type="ARBA" id="ARBA00022692"/>
    </source>
</evidence>
<evidence type="ECO:0000256" key="8">
    <source>
        <dbReference type="ARBA" id="ARBA00022989"/>
    </source>
</evidence>
<comment type="similarity">
    <text evidence="2">Belongs to the YajC family.</text>
</comment>
<dbReference type="AlphaFoldDB" id="A0A656HM22"/>
<proteinExistence type="inferred from homology"/>
<keyword evidence="4" id="KW-0813">Transport</keyword>
<keyword evidence="9" id="KW-0811">Translocation</keyword>
<protein>
    <recommendedName>
        <fullName evidence="3">Sec translocon accessory complex subunit YajC</fullName>
    </recommendedName>
</protein>
<dbReference type="Proteomes" id="UP000005317">
    <property type="component" value="Unassembled WGS sequence"/>
</dbReference>
<feature type="transmembrane region" description="Helical" evidence="11">
    <location>
        <begin position="33"/>
        <end position="52"/>
    </location>
</feature>
<dbReference type="EMBL" id="JH651384">
    <property type="protein sequence ID" value="EIJ36349.1"/>
    <property type="molecule type" value="Genomic_DNA"/>
</dbReference>
<evidence type="ECO:0000313" key="12">
    <source>
        <dbReference type="EMBL" id="EIJ36349.1"/>
    </source>
</evidence>
<dbReference type="Pfam" id="PF02699">
    <property type="entry name" value="YajC"/>
    <property type="match status" value="1"/>
</dbReference>
<dbReference type="PANTHER" id="PTHR33909">
    <property type="entry name" value="SEC TRANSLOCON ACCESSORY COMPLEX SUBUNIT YAJC"/>
    <property type="match status" value="1"/>
</dbReference>
<reference evidence="13" key="1">
    <citation type="journal article" date="2011" name="Stand. Genomic Sci.">
        <title>Genome sequence of the filamentous, gliding Thiothrix nivea neotype strain (JP2(T)).</title>
        <authorList>
            <person name="Lapidus A."/>
            <person name="Nolan M."/>
            <person name="Lucas S."/>
            <person name="Glavina Del Rio T."/>
            <person name="Tice H."/>
            <person name="Cheng J.F."/>
            <person name="Tapia R."/>
            <person name="Han C."/>
            <person name="Goodwin L."/>
            <person name="Pitluck S."/>
            <person name="Liolios K."/>
            <person name="Pagani I."/>
            <person name="Ivanova N."/>
            <person name="Huntemann M."/>
            <person name="Mavromatis K."/>
            <person name="Mikhailova N."/>
            <person name="Pati A."/>
            <person name="Chen A."/>
            <person name="Palaniappan K."/>
            <person name="Land M."/>
            <person name="Brambilla E.M."/>
            <person name="Rohde M."/>
            <person name="Abt B."/>
            <person name="Verbarg S."/>
            <person name="Goker M."/>
            <person name="Bristow J."/>
            <person name="Eisen J.A."/>
            <person name="Markowitz V."/>
            <person name="Hugenholtz P."/>
            <person name="Kyrpides N.C."/>
            <person name="Klenk H.P."/>
            <person name="Woyke T."/>
        </authorList>
    </citation>
    <scope>NUCLEOTIDE SEQUENCE [LARGE SCALE GENOMIC DNA]</scope>
    <source>
        <strain evidence="13">ATCC 35100 / DSM 5205 / JP2</strain>
    </source>
</reference>
<gene>
    <name evidence="12" type="ORF">Thini_3849</name>
</gene>
<organism evidence="12 13">
    <name type="scientific">Thiothrix nivea (strain ATCC 35100 / DSM 5205 / JP2)</name>
    <dbReference type="NCBI Taxonomy" id="870187"/>
    <lineage>
        <taxon>Bacteria</taxon>
        <taxon>Pseudomonadati</taxon>
        <taxon>Pseudomonadota</taxon>
        <taxon>Gammaproteobacteria</taxon>
        <taxon>Thiotrichales</taxon>
        <taxon>Thiotrichaceae</taxon>
        <taxon>Thiothrix</taxon>
    </lineage>
</organism>
<evidence type="ECO:0000256" key="9">
    <source>
        <dbReference type="ARBA" id="ARBA00023010"/>
    </source>
</evidence>
<dbReference type="PANTHER" id="PTHR33909:SF1">
    <property type="entry name" value="SEC TRANSLOCON ACCESSORY COMPLEX SUBUNIT YAJC"/>
    <property type="match status" value="1"/>
</dbReference>
<comment type="subcellular location">
    <subcellularLocation>
        <location evidence="1">Cell membrane</location>
        <topology evidence="1">Single-pass membrane protein</topology>
    </subcellularLocation>
</comment>
<evidence type="ECO:0000256" key="2">
    <source>
        <dbReference type="ARBA" id="ARBA00006742"/>
    </source>
</evidence>
<evidence type="ECO:0000256" key="5">
    <source>
        <dbReference type="ARBA" id="ARBA00022475"/>
    </source>
</evidence>
<name>A0A656HM22_THINJ</name>
<dbReference type="GO" id="GO:0005886">
    <property type="term" value="C:plasma membrane"/>
    <property type="evidence" value="ECO:0007669"/>
    <property type="project" value="UniProtKB-SubCell"/>
</dbReference>
<evidence type="ECO:0000256" key="4">
    <source>
        <dbReference type="ARBA" id="ARBA00022448"/>
    </source>
</evidence>
<evidence type="ECO:0000256" key="1">
    <source>
        <dbReference type="ARBA" id="ARBA00004162"/>
    </source>
</evidence>
<sequence length="122" mass="12931">MAAENNIQGDRNVDFLISNAYAEGPAAGPAGGGLEMILMMGVFFAIMYFMIIRPQQKRAKEHKTMLEALSKGDEVVTGGGVLGKVAGLNDNFVELTIADNVTIKVQKQAIASVMPKGTMKGA</sequence>